<accession>A0A4Z1F745</accession>
<protein>
    <submittedName>
        <fullName evidence="3">Uncharacterized protein</fullName>
    </submittedName>
</protein>
<evidence type="ECO:0000256" key="2">
    <source>
        <dbReference type="SAM" id="Phobius"/>
    </source>
</evidence>
<reference evidence="3 4" key="1">
    <citation type="submission" date="2017-12" db="EMBL/GenBank/DDBJ databases">
        <title>Comparative genomics of Botrytis spp.</title>
        <authorList>
            <person name="Valero-Jimenez C.A."/>
            <person name="Tapia P."/>
            <person name="Veloso J."/>
            <person name="Silva-Moreno E."/>
            <person name="Staats M."/>
            <person name="Valdes J.H."/>
            <person name="Van Kan J.A.L."/>
        </authorList>
    </citation>
    <scope>NUCLEOTIDE SEQUENCE [LARGE SCALE GENOMIC DNA]</scope>
    <source>
        <strain evidence="3 4">Bt9001</strain>
    </source>
</reference>
<sequence>MPPRQSESGQRDVPSGESDRRQSRLEEIRGGLNSLFSGRSSAEARSPSPESPKAPRLVGLSNLPSTRIHIPGLTISRSSTRRNSAAAEPILPRHEERRPPPVATRSNSRLSQSTQLPAVSSPISTIPPRVRRRSERRFLSVDPAEQHLADLADSGRRRRRRRGTSGGTQESGRGCAPRIRNKRIRQKILHSLISGLFLVLVLTIYLALALSNKDESQEFHVLLILIILIVTIFFCHSLIRLCMMILKPPIEGEPNPRRLPSMVGPGGYAETSVPIPVALARDEEAAGIESQATKVPPPAYGLWRESVRVDPNRIFWQRNEAALNRSISRISERPSTANRPPSYMSDDGIDYVIEAAPRSTVTGEDVLPRHPADRSEWPRISN</sequence>
<evidence type="ECO:0000256" key="1">
    <source>
        <dbReference type="SAM" id="MobiDB-lite"/>
    </source>
</evidence>
<feature type="region of interest" description="Disordered" evidence="1">
    <location>
        <begin position="360"/>
        <end position="382"/>
    </location>
</feature>
<keyword evidence="2" id="KW-0812">Transmembrane</keyword>
<dbReference type="EMBL" id="PQXH01000019">
    <property type="protein sequence ID" value="TGO17311.1"/>
    <property type="molecule type" value="Genomic_DNA"/>
</dbReference>
<feature type="transmembrane region" description="Helical" evidence="2">
    <location>
        <begin position="219"/>
        <end position="239"/>
    </location>
</feature>
<dbReference type="Proteomes" id="UP000297777">
    <property type="component" value="Unassembled WGS sequence"/>
</dbReference>
<evidence type="ECO:0000313" key="4">
    <source>
        <dbReference type="Proteomes" id="UP000297777"/>
    </source>
</evidence>
<feature type="compositionally biased region" description="Basic and acidic residues" evidence="1">
    <location>
        <begin position="17"/>
        <end position="29"/>
    </location>
</feature>
<feature type="region of interest" description="Disordered" evidence="1">
    <location>
        <begin position="149"/>
        <end position="177"/>
    </location>
</feature>
<feature type="compositionally biased region" description="Low complexity" evidence="1">
    <location>
        <begin position="76"/>
        <end position="87"/>
    </location>
</feature>
<feature type="transmembrane region" description="Helical" evidence="2">
    <location>
        <begin position="188"/>
        <end position="207"/>
    </location>
</feature>
<comment type="caution">
    <text evidence="3">The sequence shown here is derived from an EMBL/GenBank/DDBJ whole genome shotgun (WGS) entry which is preliminary data.</text>
</comment>
<feature type="region of interest" description="Disordered" evidence="1">
    <location>
        <begin position="1"/>
        <end position="127"/>
    </location>
</feature>
<keyword evidence="2" id="KW-1133">Transmembrane helix</keyword>
<feature type="compositionally biased region" description="Low complexity" evidence="1">
    <location>
        <begin position="39"/>
        <end position="48"/>
    </location>
</feature>
<organism evidence="3 4">
    <name type="scientific">Botrytis tulipae</name>
    <dbReference type="NCBI Taxonomy" id="87230"/>
    <lineage>
        <taxon>Eukaryota</taxon>
        <taxon>Fungi</taxon>
        <taxon>Dikarya</taxon>
        <taxon>Ascomycota</taxon>
        <taxon>Pezizomycotina</taxon>
        <taxon>Leotiomycetes</taxon>
        <taxon>Helotiales</taxon>
        <taxon>Sclerotiniaceae</taxon>
        <taxon>Botrytis</taxon>
    </lineage>
</organism>
<gene>
    <name evidence="3" type="ORF">BTUL_0019g01020</name>
</gene>
<feature type="compositionally biased region" description="Basic and acidic residues" evidence="1">
    <location>
        <begin position="366"/>
        <end position="382"/>
    </location>
</feature>
<evidence type="ECO:0000313" key="3">
    <source>
        <dbReference type="EMBL" id="TGO17311.1"/>
    </source>
</evidence>
<keyword evidence="2" id="KW-0472">Membrane</keyword>
<dbReference type="AlphaFoldDB" id="A0A4Z1F745"/>
<name>A0A4Z1F745_9HELO</name>
<proteinExistence type="predicted"/>
<dbReference type="OrthoDB" id="5417811at2759"/>
<keyword evidence="4" id="KW-1185">Reference proteome</keyword>
<feature type="compositionally biased region" description="Polar residues" evidence="1">
    <location>
        <begin position="104"/>
        <end position="124"/>
    </location>
</feature>